<evidence type="ECO:0000256" key="1">
    <source>
        <dbReference type="SAM" id="Phobius"/>
    </source>
</evidence>
<evidence type="ECO:0000313" key="3">
    <source>
        <dbReference type="Proteomes" id="UP000321798"/>
    </source>
</evidence>
<dbReference type="AlphaFoldDB" id="A0A512PEI7"/>
<feature type="transmembrane region" description="Helical" evidence="1">
    <location>
        <begin position="113"/>
        <end position="132"/>
    </location>
</feature>
<evidence type="ECO:0000313" key="2">
    <source>
        <dbReference type="EMBL" id="GEP69627.1"/>
    </source>
</evidence>
<sequence>MPSDWIAIVAPTIVVAALVVCLVCTGGIVVDPGRSELVARTAWRIPSTALICSALATGLMYRTLLATAMCLGSLALAGVVLRFSPERPASTAPTYAGSRAIPPADPWVTRRNVLIYASIGLQCVAFWIYAGVR</sequence>
<reference evidence="2 3" key="1">
    <citation type="submission" date="2019-07" db="EMBL/GenBank/DDBJ databases">
        <title>Whole genome shotgun sequence of Cellulomonas soli NBRC 109434.</title>
        <authorList>
            <person name="Hosoyama A."/>
            <person name="Uohara A."/>
            <person name="Ohji S."/>
            <person name="Ichikawa N."/>
        </authorList>
    </citation>
    <scope>NUCLEOTIDE SEQUENCE [LARGE SCALE GENOMIC DNA]</scope>
    <source>
        <strain evidence="2 3">NBRC 109434</strain>
    </source>
</reference>
<keyword evidence="1" id="KW-0812">Transmembrane</keyword>
<keyword evidence="1" id="KW-1133">Transmembrane helix</keyword>
<proteinExistence type="predicted"/>
<feature type="transmembrane region" description="Helical" evidence="1">
    <location>
        <begin position="65"/>
        <end position="83"/>
    </location>
</feature>
<dbReference type="Proteomes" id="UP000321798">
    <property type="component" value="Unassembled WGS sequence"/>
</dbReference>
<dbReference type="EMBL" id="BKAL01000007">
    <property type="protein sequence ID" value="GEP69627.1"/>
    <property type="molecule type" value="Genomic_DNA"/>
</dbReference>
<comment type="caution">
    <text evidence="2">The sequence shown here is derived from an EMBL/GenBank/DDBJ whole genome shotgun (WGS) entry which is preliminary data.</text>
</comment>
<accession>A0A512PEI7</accession>
<feature type="transmembrane region" description="Helical" evidence="1">
    <location>
        <begin position="6"/>
        <end position="30"/>
    </location>
</feature>
<gene>
    <name evidence="2" type="ORF">CSO01_23420</name>
</gene>
<keyword evidence="3" id="KW-1185">Reference proteome</keyword>
<name>A0A512PEI7_9CELL</name>
<organism evidence="2 3">
    <name type="scientific">Cellulomonas soli</name>
    <dbReference type="NCBI Taxonomy" id="931535"/>
    <lineage>
        <taxon>Bacteria</taxon>
        <taxon>Bacillati</taxon>
        <taxon>Actinomycetota</taxon>
        <taxon>Actinomycetes</taxon>
        <taxon>Micrococcales</taxon>
        <taxon>Cellulomonadaceae</taxon>
        <taxon>Cellulomonas</taxon>
    </lineage>
</organism>
<keyword evidence="1" id="KW-0472">Membrane</keyword>
<protein>
    <submittedName>
        <fullName evidence="2">Uncharacterized protein</fullName>
    </submittedName>
</protein>